<dbReference type="PROSITE" id="PS51935">
    <property type="entry name" value="NLPC_P60"/>
    <property type="match status" value="1"/>
</dbReference>
<dbReference type="PANTHER" id="PTHR47053:SF1">
    <property type="entry name" value="MUREIN DD-ENDOPEPTIDASE MEPH-RELATED"/>
    <property type="match status" value="1"/>
</dbReference>
<name>A0ABZ2YQ68_9BACT</name>
<dbReference type="PANTHER" id="PTHR47053">
    <property type="entry name" value="MUREIN DD-ENDOPEPTIDASE MEPH-RELATED"/>
    <property type="match status" value="1"/>
</dbReference>
<keyword evidence="7" id="KW-1185">Reference proteome</keyword>
<proteinExistence type="inferred from homology"/>
<keyword evidence="3" id="KW-0378">Hydrolase</keyword>
<keyword evidence="2" id="KW-0645">Protease</keyword>
<dbReference type="InterPro" id="IPR038765">
    <property type="entry name" value="Papain-like_cys_pep_sf"/>
</dbReference>
<dbReference type="RefSeq" id="WP_341836759.1">
    <property type="nucleotide sequence ID" value="NZ_CP149822.1"/>
</dbReference>
<dbReference type="Gene3D" id="2.30.30.40">
    <property type="entry name" value="SH3 Domains"/>
    <property type="match status" value="1"/>
</dbReference>
<keyword evidence="4" id="KW-0788">Thiol protease</keyword>
<dbReference type="Gene3D" id="3.90.1720.10">
    <property type="entry name" value="endopeptidase domain like (from Nostoc punctiforme)"/>
    <property type="match status" value="1"/>
</dbReference>
<gene>
    <name evidence="6" type="ORF">WJU16_02555</name>
</gene>
<evidence type="ECO:0000256" key="2">
    <source>
        <dbReference type="ARBA" id="ARBA00022670"/>
    </source>
</evidence>
<organism evidence="6 7">
    <name type="scientific">Chitinophaga pollutisoli</name>
    <dbReference type="NCBI Taxonomy" id="3133966"/>
    <lineage>
        <taxon>Bacteria</taxon>
        <taxon>Pseudomonadati</taxon>
        <taxon>Bacteroidota</taxon>
        <taxon>Chitinophagia</taxon>
        <taxon>Chitinophagales</taxon>
        <taxon>Chitinophagaceae</taxon>
        <taxon>Chitinophaga</taxon>
    </lineage>
</organism>
<dbReference type="InterPro" id="IPR000064">
    <property type="entry name" value="NLP_P60_dom"/>
</dbReference>
<feature type="domain" description="NlpC/P60" evidence="5">
    <location>
        <begin position="125"/>
        <end position="253"/>
    </location>
</feature>
<reference evidence="7" key="1">
    <citation type="submission" date="2024-03" db="EMBL/GenBank/DDBJ databases">
        <title>Chitinophaga horti sp. nov., isolated from garden soil.</title>
        <authorList>
            <person name="Lee D.S."/>
            <person name="Han D.M."/>
            <person name="Baek J.H."/>
            <person name="Choi D.G."/>
            <person name="Jeon J.H."/>
            <person name="Jeon C.O."/>
        </authorList>
    </citation>
    <scope>NUCLEOTIDE SEQUENCE [LARGE SCALE GENOMIC DNA]</scope>
    <source>
        <strain evidence="7">GPA1</strain>
    </source>
</reference>
<evidence type="ECO:0000256" key="1">
    <source>
        <dbReference type="ARBA" id="ARBA00007074"/>
    </source>
</evidence>
<protein>
    <submittedName>
        <fullName evidence="6">C40 family peptidase</fullName>
    </submittedName>
</protein>
<dbReference type="Pfam" id="PF00877">
    <property type="entry name" value="NLPC_P60"/>
    <property type="match status" value="1"/>
</dbReference>
<dbReference type="SUPFAM" id="SSF54001">
    <property type="entry name" value="Cysteine proteinases"/>
    <property type="match status" value="1"/>
</dbReference>
<comment type="similarity">
    <text evidence="1">Belongs to the peptidase C40 family.</text>
</comment>
<accession>A0ABZ2YQ68</accession>
<evidence type="ECO:0000256" key="4">
    <source>
        <dbReference type="ARBA" id="ARBA00022807"/>
    </source>
</evidence>
<evidence type="ECO:0000313" key="6">
    <source>
        <dbReference type="EMBL" id="WZN41916.1"/>
    </source>
</evidence>
<evidence type="ECO:0000313" key="7">
    <source>
        <dbReference type="Proteomes" id="UP001485459"/>
    </source>
</evidence>
<dbReference type="EMBL" id="CP149822">
    <property type="protein sequence ID" value="WZN41916.1"/>
    <property type="molecule type" value="Genomic_DNA"/>
</dbReference>
<dbReference type="InterPro" id="IPR051202">
    <property type="entry name" value="Peptidase_C40"/>
</dbReference>
<evidence type="ECO:0000256" key="3">
    <source>
        <dbReference type="ARBA" id="ARBA00022801"/>
    </source>
</evidence>
<dbReference type="InterPro" id="IPR041382">
    <property type="entry name" value="SH3_16"/>
</dbReference>
<dbReference type="Proteomes" id="UP001485459">
    <property type="component" value="Chromosome"/>
</dbReference>
<evidence type="ECO:0000259" key="5">
    <source>
        <dbReference type="PROSITE" id="PS51935"/>
    </source>
</evidence>
<sequence length="253" mass="27811">MPLAITIVPIMPLRSEPSHRSEMISQAVFGECLETETVTPDGWVKVRMQYDGYEGWVTLSHLETIPQSLYDALPTHRVARWQAVVTLNGRPVHLPFGTLLKLGAGDWGRATVVAGEGITPFAATSSPGEAWEAVALEFLNTGYLWGGKTVFGTDCSGFTQTVYKILGIPLLRDAYQQAAQGETVSFLQEVRPGDLAFFDNPEGRITHVGILLNDQQIIHASGKVRIDPIDNQGIVSADTGERTHQLRLIKRLF</sequence>
<dbReference type="Pfam" id="PF18348">
    <property type="entry name" value="SH3_16"/>
    <property type="match status" value="1"/>
</dbReference>